<gene>
    <name evidence="1" type="ORF">SEMRO_1718_G293340.1</name>
</gene>
<dbReference type="Proteomes" id="UP001153069">
    <property type="component" value="Unassembled WGS sequence"/>
</dbReference>
<name>A0A9N8HWY5_9STRA</name>
<reference evidence="1" key="1">
    <citation type="submission" date="2020-06" db="EMBL/GenBank/DDBJ databases">
        <authorList>
            <consortium name="Plant Systems Biology data submission"/>
        </authorList>
    </citation>
    <scope>NUCLEOTIDE SEQUENCE</scope>
    <source>
        <strain evidence="1">D6</strain>
    </source>
</reference>
<protein>
    <submittedName>
        <fullName evidence="1">Uncharacterized protein</fullName>
    </submittedName>
</protein>
<dbReference type="AlphaFoldDB" id="A0A9N8HWY5"/>
<proteinExistence type="predicted"/>
<sequence length="157" mass="18381">MSQKQGILSEFSMEELESELKRRRLENDAKIHELCAMWKLVNPQFNEYIDWHSSGFEREPNLVLDACLCCSNAESIKVVAKEFPEQAVQEDRILSETPLELFLRRCNQRDRGILEEEENYDFETPPGDQAAIQIFHALYDAKHFPVLYYIECIVLGH</sequence>
<comment type="caution">
    <text evidence="1">The sequence shown here is derived from an EMBL/GenBank/DDBJ whole genome shotgun (WGS) entry which is preliminary data.</text>
</comment>
<evidence type="ECO:0000313" key="2">
    <source>
        <dbReference type="Proteomes" id="UP001153069"/>
    </source>
</evidence>
<evidence type="ECO:0000313" key="1">
    <source>
        <dbReference type="EMBL" id="CAB9525733.1"/>
    </source>
</evidence>
<dbReference type="EMBL" id="CAICTM010001716">
    <property type="protein sequence ID" value="CAB9525733.1"/>
    <property type="molecule type" value="Genomic_DNA"/>
</dbReference>
<keyword evidence="2" id="KW-1185">Reference proteome</keyword>
<organism evidence="1 2">
    <name type="scientific">Seminavis robusta</name>
    <dbReference type="NCBI Taxonomy" id="568900"/>
    <lineage>
        <taxon>Eukaryota</taxon>
        <taxon>Sar</taxon>
        <taxon>Stramenopiles</taxon>
        <taxon>Ochrophyta</taxon>
        <taxon>Bacillariophyta</taxon>
        <taxon>Bacillariophyceae</taxon>
        <taxon>Bacillariophycidae</taxon>
        <taxon>Naviculales</taxon>
        <taxon>Naviculaceae</taxon>
        <taxon>Seminavis</taxon>
    </lineage>
</organism>
<accession>A0A9N8HWY5</accession>